<dbReference type="AlphaFoldDB" id="A0A1M7DAM8"/>
<gene>
    <name evidence="1" type="ORF">NCTC13533_02646</name>
</gene>
<sequence>MITLFLAIKTLSFIEAASLNISFQFLIIFLLLIVPPVCSDNAE</sequence>
<dbReference type="Proteomes" id="UP000255224">
    <property type="component" value="Unassembled WGS sequence"/>
</dbReference>
<dbReference type="EMBL" id="UFVQ01000003">
    <property type="protein sequence ID" value="STC98712.1"/>
    <property type="molecule type" value="Genomic_DNA"/>
</dbReference>
<name>A0A1M7DAM8_CHRCU</name>
<evidence type="ECO:0000313" key="1">
    <source>
        <dbReference type="EMBL" id="STC98712.1"/>
    </source>
</evidence>
<accession>A0A1M7DAM8</accession>
<protein>
    <submittedName>
        <fullName evidence="1">Uncharacterized protein</fullName>
    </submittedName>
</protein>
<evidence type="ECO:0000313" key="2">
    <source>
        <dbReference type="Proteomes" id="UP000255224"/>
    </source>
</evidence>
<proteinExistence type="predicted"/>
<reference evidence="1 2" key="1">
    <citation type="submission" date="2018-06" db="EMBL/GenBank/DDBJ databases">
        <authorList>
            <consortium name="Pathogen Informatics"/>
            <person name="Doyle S."/>
        </authorList>
    </citation>
    <scope>NUCLEOTIDE SEQUENCE [LARGE SCALE GENOMIC DNA]</scope>
    <source>
        <strain evidence="1 2">NCTC13533</strain>
    </source>
</reference>
<accession>A0A376E1D7</accession>
<organism evidence="1 2">
    <name type="scientific">Chryseobacterium carnipullorum</name>
    <dbReference type="NCBI Taxonomy" id="1124835"/>
    <lineage>
        <taxon>Bacteria</taxon>
        <taxon>Pseudomonadati</taxon>
        <taxon>Bacteroidota</taxon>
        <taxon>Flavobacteriia</taxon>
        <taxon>Flavobacteriales</taxon>
        <taxon>Weeksellaceae</taxon>
        <taxon>Chryseobacterium group</taxon>
        <taxon>Chryseobacterium</taxon>
    </lineage>
</organism>